<evidence type="ECO:0000313" key="2">
    <source>
        <dbReference type="EMBL" id="SEP51985.1"/>
    </source>
</evidence>
<accession>A0A1H8YIK5</accession>
<dbReference type="STRING" id="394193.SAMN04489732_11880"/>
<dbReference type="Pfam" id="PF13630">
    <property type="entry name" value="SdpI"/>
    <property type="match status" value="1"/>
</dbReference>
<dbReference type="AlphaFoldDB" id="A0A1H8YIK5"/>
<feature type="transmembrane region" description="Helical" evidence="1">
    <location>
        <begin position="81"/>
        <end position="102"/>
    </location>
</feature>
<evidence type="ECO:0000313" key="3">
    <source>
        <dbReference type="Proteomes" id="UP000198582"/>
    </source>
</evidence>
<proteinExistence type="predicted"/>
<dbReference type="EMBL" id="FOEF01000018">
    <property type="protein sequence ID" value="SEP51985.1"/>
    <property type="molecule type" value="Genomic_DNA"/>
</dbReference>
<keyword evidence="1" id="KW-0472">Membrane</keyword>
<keyword evidence="3" id="KW-1185">Reference proteome</keyword>
<keyword evidence="1" id="KW-0812">Transmembrane</keyword>
<feature type="transmembrane region" description="Helical" evidence="1">
    <location>
        <begin position="6"/>
        <end position="23"/>
    </location>
</feature>
<feature type="transmembrane region" description="Helical" evidence="1">
    <location>
        <begin position="53"/>
        <end position="75"/>
    </location>
</feature>
<name>A0A1H8YIK5_9PSEU</name>
<dbReference type="RefSeq" id="WP_091624545.1">
    <property type="nucleotide sequence ID" value="NZ_FOEF01000018.1"/>
</dbReference>
<gene>
    <name evidence="2" type="ORF">SAMN04489732_11880</name>
</gene>
<reference evidence="2 3" key="1">
    <citation type="submission" date="2016-10" db="EMBL/GenBank/DDBJ databases">
        <authorList>
            <person name="de Groot N.N."/>
        </authorList>
    </citation>
    <scope>NUCLEOTIDE SEQUENCE [LARGE SCALE GENOMIC DNA]</scope>
    <source>
        <strain evidence="2 3">DSM 44993</strain>
    </source>
</reference>
<dbReference type="OrthoDB" id="3697642at2"/>
<dbReference type="Proteomes" id="UP000198582">
    <property type="component" value="Unassembled WGS sequence"/>
</dbReference>
<protein>
    <submittedName>
        <fullName evidence="2">SdpI/YhfL protein family protein</fullName>
    </submittedName>
</protein>
<dbReference type="InterPro" id="IPR025962">
    <property type="entry name" value="SdpI/YhfL"/>
</dbReference>
<evidence type="ECO:0000256" key="1">
    <source>
        <dbReference type="SAM" id="Phobius"/>
    </source>
</evidence>
<organism evidence="2 3">
    <name type="scientific">Amycolatopsis saalfeldensis</name>
    <dbReference type="NCBI Taxonomy" id="394193"/>
    <lineage>
        <taxon>Bacteria</taxon>
        <taxon>Bacillati</taxon>
        <taxon>Actinomycetota</taxon>
        <taxon>Actinomycetes</taxon>
        <taxon>Pseudonocardiales</taxon>
        <taxon>Pseudonocardiaceae</taxon>
        <taxon>Amycolatopsis</taxon>
    </lineage>
</organism>
<sequence>MFAIALVPIVLGVVVGWGGFLGFRERLTRESGTGVRTAASLRSEAAFKLANRIAGLPTLAGGAVAVVAGLAALAMPTTAGLIAAAFVGVLGLLAMVVGGGVLGARAALTVPAPAPAAPAGCSGCACGAGGCGVFQKADGS</sequence>
<keyword evidence="1" id="KW-1133">Transmembrane helix</keyword>